<evidence type="ECO:0000256" key="1">
    <source>
        <dbReference type="ARBA" id="ARBA00004141"/>
    </source>
</evidence>
<proteinExistence type="predicted"/>
<comment type="caution">
    <text evidence="7">The sequence shown here is derived from an EMBL/GenBank/DDBJ whole genome shotgun (WGS) entry which is preliminary data.</text>
</comment>
<reference evidence="7 8" key="1">
    <citation type="submission" date="2018-11" db="EMBL/GenBank/DDBJ databases">
        <title>Genomes From Bacteria Associated with the Canine Oral Cavity: a Test Case for Automated Genome-Based Taxonomic Assignment.</title>
        <authorList>
            <person name="Coil D.A."/>
            <person name="Jospin G."/>
            <person name="Darling A.E."/>
            <person name="Wallis C."/>
            <person name="Davis I.J."/>
            <person name="Harris S."/>
            <person name="Eisen J.A."/>
            <person name="Holcombe L.J."/>
            <person name="O'Flynn C."/>
        </authorList>
    </citation>
    <scope>NUCLEOTIDE SEQUENCE [LARGE SCALE GENOMIC DNA]</scope>
    <source>
        <strain evidence="7 8">OH5050</strain>
    </source>
</reference>
<protein>
    <submittedName>
        <fullName evidence="7">Polysaccharide biosynthesis protein GtrA</fullName>
    </submittedName>
</protein>
<feature type="transmembrane region" description="Helical" evidence="5">
    <location>
        <begin position="97"/>
        <end position="117"/>
    </location>
</feature>
<sequence>MTASAALPLTPHSISFNGLAIVRQRLPTAVLFAASSLSSWVVDYMLVLALSTMTGSVLGAVVSARLVSSTMNFLVNRSLFASCEEDPASLGRAVTGYATVQACLMSASYLALGALTVMGAPLWLAKILADSTLFVVNYLAQSRLVYR</sequence>
<feature type="domain" description="GtrA/DPMS transmembrane" evidence="6">
    <location>
        <begin position="32"/>
        <end position="145"/>
    </location>
</feature>
<name>A0A3P1VAM1_9ACTO</name>
<keyword evidence="3 5" id="KW-1133">Transmembrane helix</keyword>
<comment type="subcellular location">
    <subcellularLocation>
        <location evidence="1">Membrane</location>
        <topology evidence="1">Multi-pass membrane protein</topology>
    </subcellularLocation>
</comment>
<accession>A0A3P1VAM1</accession>
<evidence type="ECO:0000259" key="6">
    <source>
        <dbReference type="Pfam" id="PF04138"/>
    </source>
</evidence>
<feature type="transmembrane region" description="Helical" evidence="5">
    <location>
        <begin position="44"/>
        <end position="67"/>
    </location>
</feature>
<evidence type="ECO:0000256" key="2">
    <source>
        <dbReference type="ARBA" id="ARBA00022692"/>
    </source>
</evidence>
<organism evidence="7 8">
    <name type="scientific">Actinomyces bowdenii</name>
    <dbReference type="NCBI Taxonomy" id="131109"/>
    <lineage>
        <taxon>Bacteria</taxon>
        <taxon>Bacillati</taxon>
        <taxon>Actinomycetota</taxon>
        <taxon>Actinomycetes</taxon>
        <taxon>Actinomycetales</taxon>
        <taxon>Actinomycetaceae</taxon>
        <taxon>Actinomyces</taxon>
    </lineage>
</organism>
<keyword evidence="4 5" id="KW-0472">Membrane</keyword>
<dbReference type="EMBL" id="RQZC01000001">
    <property type="protein sequence ID" value="RRD30676.1"/>
    <property type="molecule type" value="Genomic_DNA"/>
</dbReference>
<dbReference type="GO" id="GO:0016020">
    <property type="term" value="C:membrane"/>
    <property type="evidence" value="ECO:0007669"/>
    <property type="project" value="UniProtKB-SubCell"/>
</dbReference>
<keyword evidence="2 5" id="KW-0812">Transmembrane</keyword>
<evidence type="ECO:0000313" key="8">
    <source>
        <dbReference type="Proteomes" id="UP000271272"/>
    </source>
</evidence>
<evidence type="ECO:0000256" key="4">
    <source>
        <dbReference type="ARBA" id="ARBA00023136"/>
    </source>
</evidence>
<evidence type="ECO:0000256" key="5">
    <source>
        <dbReference type="SAM" id="Phobius"/>
    </source>
</evidence>
<dbReference type="InterPro" id="IPR007267">
    <property type="entry name" value="GtrA_DPMS_TM"/>
</dbReference>
<dbReference type="GO" id="GO:0000271">
    <property type="term" value="P:polysaccharide biosynthetic process"/>
    <property type="evidence" value="ECO:0007669"/>
    <property type="project" value="InterPro"/>
</dbReference>
<dbReference type="RefSeq" id="WP_124932595.1">
    <property type="nucleotide sequence ID" value="NZ_RQZC01000001.1"/>
</dbReference>
<dbReference type="Pfam" id="PF04138">
    <property type="entry name" value="GtrA_DPMS_TM"/>
    <property type="match status" value="1"/>
</dbReference>
<gene>
    <name evidence="7" type="ORF">EII10_00720</name>
</gene>
<dbReference type="AlphaFoldDB" id="A0A3P1VAM1"/>
<keyword evidence="8" id="KW-1185">Reference proteome</keyword>
<dbReference type="OrthoDB" id="3254381at2"/>
<dbReference type="Proteomes" id="UP000271272">
    <property type="component" value="Unassembled WGS sequence"/>
</dbReference>
<evidence type="ECO:0000256" key="3">
    <source>
        <dbReference type="ARBA" id="ARBA00022989"/>
    </source>
</evidence>
<evidence type="ECO:0000313" key="7">
    <source>
        <dbReference type="EMBL" id="RRD30676.1"/>
    </source>
</evidence>